<name>A0ABX2H0F4_9FIRM</name>
<dbReference type="EMBL" id="JAAWUZ010000034">
    <property type="protein sequence ID" value="NSG30545.1"/>
    <property type="molecule type" value="Genomic_DNA"/>
</dbReference>
<feature type="region of interest" description="Disordered" evidence="1">
    <location>
        <begin position="174"/>
        <end position="213"/>
    </location>
</feature>
<sequence length="316" mass="36073">MSHLMLLTKTSETPLTETLESATEMLQTSVSGAAAGGVGRISWVIMILLTFLTLLSVIVLTLLQIKIWKQQQALHERTWKRQQTLYGMLNKISGQLQCMENGRYGYRESVSSPISHADFIEKAPDRNSEWQKQKEDDDYFLDEEEDIQEENRDFGNEDTWKDPSQKDLDMTFHTKKGTETETQNRDQETAKVEAKEPEPCPISGVKVSESSNYNPNAPATLEEIPEEEAVFLLYSDGTVRPNEQQFGRFNNSSYYASHDFQRIFQFRNRKGGKINMKNRKAVKCLKAEKPARVSTSSQNGCLSISEKGILLAEERR</sequence>
<reference evidence="3 4" key="1">
    <citation type="journal article" date="2020" name="Cell Host Microbe">
        <title>Functional and Genomic Variation between Human-Derived Isolates of Lachnospiraceae Reveals Inter- and Intra-Species Diversity.</title>
        <authorList>
            <person name="Sorbara M.T."/>
            <person name="Littmann E.R."/>
            <person name="Fontana E."/>
            <person name="Moody T.U."/>
            <person name="Kohout C.E."/>
            <person name="Gjonbalaj M."/>
            <person name="Eaton V."/>
            <person name="Seok R."/>
            <person name="Leiner I.M."/>
            <person name="Pamer E.G."/>
        </authorList>
    </citation>
    <scope>NUCLEOTIDE SEQUENCE [LARGE SCALE GENOMIC DNA]</scope>
    <source>
        <strain evidence="3 4">MSK.14.16</strain>
    </source>
</reference>
<feature type="transmembrane region" description="Helical" evidence="2">
    <location>
        <begin position="41"/>
        <end position="63"/>
    </location>
</feature>
<dbReference type="RefSeq" id="WP_173866516.1">
    <property type="nucleotide sequence ID" value="NZ_JAAWUU010000033.1"/>
</dbReference>
<keyword evidence="2" id="KW-1133">Transmembrane helix</keyword>
<accession>A0ABX2H0F4</accession>
<dbReference type="Proteomes" id="UP000821846">
    <property type="component" value="Unassembled WGS sequence"/>
</dbReference>
<evidence type="ECO:0000313" key="4">
    <source>
        <dbReference type="Proteomes" id="UP000821846"/>
    </source>
</evidence>
<protein>
    <submittedName>
        <fullName evidence="3">Uncharacterized protein</fullName>
    </submittedName>
</protein>
<keyword evidence="4" id="KW-1185">Reference proteome</keyword>
<feature type="compositionally biased region" description="Basic and acidic residues" evidence="1">
    <location>
        <begin position="174"/>
        <end position="198"/>
    </location>
</feature>
<evidence type="ECO:0000313" key="3">
    <source>
        <dbReference type="EMBL" id="NSG30545.1"/>
    </source>
</evidence>
<gene>
    <name evidence="3" type="ORF">HFM93_09700</name>
</gene>
<proteinExistence type="predicted"/>
<evidence type="ECO:0000256" key="1">
    <source>
        <dbReference type="SAM" id="MobiDB-lite"/>
    </source>
</evidence>
<organism evidence="3 4">
    <name type="scientific">Faecalicatena fissicatena</name>
    <dbReference type="NCBI Taxonomy" id="290055"/>
    <lineage>
        <taxon>Bacteria</taxon>
        <taxon>Bacillati</taxon>
        <taxon>Bacillota</taxon>
        <taxon>Clostridia</taxon>
        <taxon>Lachnospirales</taxon>
        <taxon>Lachnospiraceae</taxon>
        <taxon>Faecalicatena</taxon>
    </lineage>
</organism>
<comment type="caution">
    <text evidence="3">The sequence shown here is derived from an EMBL/GenBank/DDBJ whole genome shotgun (WGS) entry which is preliminary data.</text>
</comment>
<keyword evidence="2" id="KW-0812">Transmembrane</keyword>
<evidence type="ECO:0000256" key="2">
    <source>
        <dbReference type="SAM" id="Phobius"/>
    </source>
</evidence>
<keyword evidence="2" id="KW-0472">Membrane</keyword>